<protein>
    <submittedName>
        <fullName evidence="1">Uncharacterized protein</fullName>
    </submittedName>
</protein>
<dbReference type="EMBL" id="CM004388">
    <property type="protein sequence ID" value="OAY58200.1"/>
    <property type="molecule type" value="Genomic_DNA"/>
</dbReference>
<accession>A0A2C9WEB6</accession>
<evidence type="ECO:0000313" key="1">
    <source>
        <dbReference type="EMBL" id="OAY58200.1"/>
    </source>
</evidence>
<gene>
    <name evidence="1" type="ORF">MANES_02G157600</name>
</gene>
<dbReference type="AlphaFoldDB" id="A0A2C9WEB6"/>
<organism evidence="1">
    <name type="scientific">Manihot esculenta</name>
    <name type="common">Cassava</name>
    <name type="synonym">Jatropha manihot</name>
    <dbReference type="NCBI Taxonomy" id="3983"/>
    <lineage>
        <taxon>Eukaryota</taxon>
        <taxon>Viridiplantae</taxon>
        <taxon>Streptophyta</taxon>
        <taxon>Embryophyta</taxon>
        <taxon>Tracheophyta</taxon>
        <taxon>Spermatophyta</taxon>
        <taxon>Magnoliopsida</taxon>
        <taxon>eudicotyledons</taxon>
        <taxon>Gunneridae</taxon>
        <taxon>Pentapetalae</taxon>
        <taxon>rosids</taxon>
        <taxon>fabids</taxon>
        <taxon>Malpighiales</taxon>
        <taxon>Euphorbiaceae</taxon>
        <taxon>Crotonoideae</taxon>
        <taxon>Manihoteae</taxon>
        <taxon>Manihot</taxon>
    </lineage>
</organism>
<reference evidence="1" key="1">
    <citation type="submission" date="2016-02" db="EMBL/GenBank/DDBJ databases">
        <title>WGS assembly of Manihot esculenta.</title>
        <authorList>
            <person name="Bredeson J.V."/>
            <person name="Prochnik S.E."/>
            <person name="Lyons J.B."/>
            <person name="Schmutz J."/>
            <person name="Grimwood J."/>
            <person name="Vrebalov J."/>
            <person name="Bart R.S."/>
            <person name="Amuge T."/>
            <person name="Ferguson M.E."/>
            <person name="Green R."/>
            <person name="Putnam N."/>
            <person name="Stites J."/>
            <person name="Rounsley S."/>
            <person name="Rokhsar D.S."/>
        </authorList>
    </citation>
    <scope>NUCLEOTIDE SEQUENCE [LARGE SCALE GENOMIC DNA]</scope>
    <source>
        <tissue evidence="1">Leaf</tissue>
    </source>
</reference>
<sequence>MKFVHLYQTAYSHISKHSKILMPRHVSCRTVEQWAPYTSNCMISIPRDGGGPPHSWRFRF</sequence>
<proteinExistence type="predicted"/>
<name>A0A2C9WEB6_MANES</name>